<evidence type="ECO:0000313" key="4">
    <source>
        <dbReference type="Proteomes" id="UP000655570"/>
    </source>
</evidence>
<feature type="region of interest" description="Disordered" evidence="1">
    <location>
        <begin position="178"/>
        <end position="203"/>
    </location>
</feature>
<keyword evidence="2" id="KW-0812">Transmembrane</keyword>
<reference evidence="3 4" key="1">
    <citation type="submission" date="2020-08" db="EMBL/GenBank/DDBJ databases">
        <title>A Genomic Blueprint of the Chicken Gut Microbiome.</title>
        <authorList>
            <person name="Gilroy R."/>
            <person name="Ravi A."/>
            <person name="Getino M."/>
            <person name="Pursley I."/>
            <person name="Horton D.L."/>
            <person name="Alikhan N.-F."/>
            <person name="Baker D."/>
            <person name="Gharbi K."/>
            <person name="Hall N."/>
            <person name="Watson M."/>
            <person name="Adriaenssens E.M."/>
            <person name="Foster-Nyarko E."/>
            <person name="Jarju S."/>
            <person name="Secka A."/>
            <person name="Antonio M."/>
            <person name="Oren A."/>
            <person name="Chaudhuri R."/>
            <person name="La Ragione R.M."/>
            <person name="Hildebrand F."/>
            <person name="Pallen M.J."/>
        </authorList>
    </citation>
    <scope>NUCLEOTIDE SEQUENCE [LARGE SCALE GENOMIC DNA]</scope>
    <source>
        <strain evidence="3 4">Sa2CUA9</strain>
    </source>
</reference>
<feature type="transmembrane region" description="Helical" evidence="2">
    <location>
        <begin position="44"/>
        <end position="62"/>
    </location>
</feature>
<evidence type="ECO:0000313" key="3">
    <source>
        <dbReference type="EMBL" id="MBD7982769.1"/>
    </source>
</evidence>
<accession>A0ABR8U5F9</accession>
<feature type="region of interest" description="Disordered" evidence="1">
    <location>
        <begin position="337"/>
        <end position="367"/>
    </location>
</feature>
<feature type="region of interest" description="Disordered" evidence="1">
    <location>
        <begin position="268"/>
        <end position="293"/>
    </location>
</feature>
<keyword evidence="2" id="KW-0472">Membrane</keyword>
<evidence type="ECO:0000256" key="1">
    <source>
        <dbReference type="SAM" id="MobiDB-lite"/>
    </source>
</evidence>
<organism evidence="3 4">
    <name type="scientific">Oerskovia merdavium</name>
    <dbReference type="NCBI Taxonomy" id="2762227"/>
    <lineage>
        <taxon>Bacteria</taxon>
        <taxon>Bacillati</taxon>
        <taxon>Actinomycetota</taxon>
        <taxon>Actinomycetes</taxon>
        <taxon>Micrococcales</taxon>
        <taxon>Cellulomonadaceae</taxon>
        <taxon>Oerskovia</taxon>
    </lineage>
</organism>
<sequence>MANTATAAPARKGLRARFTHKRPTDAASAEDFGPEYYGKPPRPWPVVLLALPAYVAIWGGWVELGRMCGFGPVNLLPGIGDGLVVDLAITLPFGMEVYAAYAMSTWLSKKPVHPTARKFAMWSSIAALVLGSLGQVAYHLLVAFGITVAPWGVVVAVACLPVAVVGMGAALAHLRTGHGPARPAAPPAPAAPEASPAEPVPAPTPVVELEPVPVVYSPTEPVPAPTPVVELEPVPVVYSPTEPVPAPVPVPVIVDEAPELEPATVARPTRPAAAATDPASPARVTRVGRTPRTRQEAIAARNALIYEWAKNPAMSHRDIERETGIPKATVTRVLAAKKREDEAQEPQAPQALAEPAERAFTGELLTV</sequence>
<comment type="caution">
    <text evidence="3">The sequence shown here is derived from an EMBL/GenBank/DDBJ whole genome shotgun (WGS) entry which is preliminary data.</text>
</comment>
<name>A0ABR8U5F9_9CELL</name>
<feature type="transmembrane region" description="Helical" evidence="2">
    <location>
        <begin position="119"/>
        <end position="142"/>
    </location>
</feature>
<keyword evidence="2" id="KW-1133">Transmembrane helix</keyword>
<dbReference type="EMBL" id="JACSQF010000028">
    <property type="protein sequence ID" value="MBD7982769.1"/>
    <property type="molecule type" value="Genomic_DNA"/>
</dbReference>
<dbReference type="RefSeq" id="WP_191805953.1">
    <property type="nucleotide sequence ID" value="NZ_JACSQF010000028.1"/>
</dbReference>
<dbReference type="Proteomes" id="UP000655570">
    <property type="component" value="Unassembled WGS sequence"/>
</dbReference>
<evidence type="ECO:0008006" key="5">
    <source>
        <dbReference type="Google" id="ProtNLM"/>
    </source>
</evidence>
<protein>
    <recommendedName>
        <fullName evidence="5">Winged helix-turn-helix transcriptional regulator</fullName>
    </recommendedName>
</protein>
<proteinExistence type="predicted"/>
<feature type="compositionally biased region" description="Low complexity" evidence="1">
    <location>
        <begin position="268"/>
        <end position="290"/>
    </location>
</feature>
<feature type="transmembrane region" description="Helical" evidence="2">
    <location>
        <begin position="148"/>
        <end position="172"/>
    </location>
</feature>
<gene>
    <name evidence="3" type="ORF">H9641_18905</name>
</gene>
<evidence type="ECO:0000256" key="2">
    <source>
        <dbReference type="SAM" id="Phobius"/>
    </source>
</evidence>
<feature type="transmembrane region" description="Helical" evidence="2">
    <location>
        <begin position="82"/>
        <end position="107"/>
    </location>
</feature>
<feature type="compositionally biased region" description="Low complexity" evidence="1">
    <location>
        <begin position="345"/>
        <end position="354"/>
    </location>
</feature>
<keyword evidence="4" id="KW-1185">Reference proteome</keyword>